<dbReference type="GO" id="GO:0016787">
    <property type="term" value="F:hydrolase activity"/>
    <property type="evidence" value="ECO:0007669"/>
    <property type="project" value="UniProtKB-KW"/>
</dbReference>
<feature type="region of interest" description="Disordered" evidence="3">
    <location>
        <begin position="797"/>
        <end position="828"/>
    </location>
</feature>
<reference evidence="6 7" key="1">
    <citation type="submission" date="2008-09" db="EMBL/GenBank/DDBJ databases">
        <authorList>
            <person name="Fulton L."/>
            <person name="Clifton S."/>
            <person name="Fulton B."/>
            <person name="Xu J."/>
            <person name="Minx P."/>
            <person name="Pepin K.H."/>
            <person name="Johnson M."/>
            <person name="Thiruvilangam P."/>
            <person name="Bhonagiri V."/>
            <person name="Nash W.E."/>
            <person name="Mardis E.R."/>
            <person name="Wilson R.K."/>
        </authorList>
    </citation>
    <scope>NUCLEOTIDE SEQUENCE [LARGE SCALE GENOMIC DNA]</scope>
    <source>
        <strain evidence="6 7">DSM 13275</strain>
    </source>
</reference>
<dbReference type="InterPro" id="IPR001650">
    <property type="entry name" value="Helicase_C-like"/>
</dbReference>
<keyword evidence="6" id="KW-0067">ATP-binding</keyword>
<evidence type="ECO:0000256" key="1">
    <source>
        <dbReference type="ARBA" id="ARBA00022801"/>
    </source>
</evidence>
<dbReference type="GO" id="GO:0004386">
    <property type="term" value="F:helicase activity"/>
    <property type="evidence" value="ECO:0007669"/>
    <property type="project" value="UniProtKB-KW"/>
</dbReference>
<dbReference type="RefSeq" id="WP_006438987.1">
    <property type="nucleotide sequence ID" value="NZ_DS995354.1"/>
</dbReference>
<dbReference type="GO" id="GO:0005524">
    <property type="term" value="F:ATP binding"/>
    <property type="evidence" value="ECO:0007669"/>
    <property type="project" value="InterPro"/>
</dbReference>
<keyword evidence="1" id="KW-0378">Hydrolase</keyword>
<dbReference type="STRING" id="500633.CLOHIR_00070"/>
<keyword evidence="6" id="KW-0547">Nucleotide-binding</keyword>
<evidence type="ECO:0000259" key="5">
    <source>
        <dbReference type="PROSITE" id="PS51194"/>
    </source>
</evidence>
<gene>
    <name evidence="6" type="ORF">CLOHIR_00070</name>
</gene>
<sequence length="930" mass="111160">MVDKKKNIDKNHLCYELIEDNEKNQYILLRYALLFRRFDKVDEIIEKLENKNIDIEVEFKKKIQNYNVSMFDILSWNQGYFNSYIKKNGLKSKYLNKINTLNEDLFTYDDFIDLKNKETVFTLFFKFKNLPESVQNILRKKNDNIKNIDDKVIPPILDVEYYEKQLIASKQVKKNGCSLVMDEVGTGKTVTALYAIRDVIEEANLKGEKAKILIVAPSNKKEDWKSDISRQLGRYSHIVKQKDKGSIYKEDLKKIYFKGNEQYIFICGQKKGKEENGSSSELKGTLNEWCKECKWDLIIIDEGHQNFNNYETLKSNKVMILTATPIIISNHNKDIKIKKDFESYREIMKKIIDYDIYRGEIKDINPIINRNPDENDIFVNWFREDFEMKPVTRNIKFKYCKRDENRLKYLETIKYIDNNGSAETLHIDQDDDYMFYKLGKYLDKIEDEELKKDIENKIERRTSNEKRKKLLEILSQEENKNKSYIIFCNHKFVINKIYSNLITDKRFDKSIIACKSSDREVAERLEYDFNSEEGEELISSLLQNIRSIKSGKNKDFERVILIITSEMGGVGLNMGEFDGVINYELPFTNTSLEQRFGRVDRINNENKNGNEKEMIFMLNEDIKNSEGESIKEFDNNRMFYYCLTKINEVYTHMPVRNTLLNSEEIKYKLYQVIREKVKQLVGDEQEELVCDLDKIIGIEKEKIEKLENLKTNYTKEEFEKLKENYKNKIFPVNDEDCKIQKTFNKELLELFKIKQEISRLKKNYNDNKREIERMLKILEYDKDKEEDKEENENKMIEFLKETNYDEDDSNEEIPKETNYDEDDSNEKISKEINYDEDISDEKFLKEENKYHDIEKKIKSEKRKMKGYENWLKKKEENIKNIKEIMNNEEGIKITSKGIFYFDKINRNEANDNIYFMNESVGNFRKEKDNE</sequence>
<name>B6FW21_PEPHT</name>
<dbReference type="Gene3D" id="3.40.50.300">
    <property type="entry name" value="P-loop containing nucleotide triphosphate hydrolases"/>
    <property type="match status" value="2"/>
</dbReference>
<evidence type="ECO:0000256" key="3">
    <source>
        <dbReference type="SAM" id="MobiDB-lite"/>
    </source>
</evidence>
<dbReference type="PANTHER" id="PTHR45766">
    <property type="entry name" value="DNA ANNEALING HELICASE AND ENDONUCLEASE ZRANB3 FAMILY MEMBER"/>
    <property type="match status" value="1"/>
</dbReference>
<dbReference type="PANTHER" id="PTHR45766:SF6">
    <property type="entry name" value="SWI_SNF-RELATED MATRIX-ASSOCIATED ACTIN-DEPENDENT REGULATOR OF CHROMATIN SUBFAMILY A-LIKE PROTEIN 1"/>
    <property type="match status" value="1"/>
</dbReference>
<dbReference type="AlphaFoldDB" id="B6FW21"/>
<feature type="coiled-coil region" evidence="2">
    <location>
        <begin position="843"/>
        <end position="891"/>
    </location>
</feature>
<dbReference type="PROSITE" id="PS51194">
    <property type="entry name" value="HELICASE_CTER"/>
    <property type="match status" value="1"/>
</dbReference>
<dbReference type="Pfam" id="PF00271">
    <property type="entry name" value="Helicase_C"/>
    <property type="match status" value="1"/>
</dbReference>
<evidence type="ECO:0000259" key="4">
    <source>
        <dbReference type="PROSITE" id="PS51192"/>
    </source>
</evidence>
<dbReference type="InterPro" id="IPR000330">
    <property type="entry name" value="SNF2_N"/>
</dbReference>
<dbReference type="Proteomes" id="UP000003178">
    <property type="component" value="Unassembled WGS sequence"/>
</dbReference>
<dbReference type="Pfam" id="PF00176">
    <property type="entry name" value="SNF2-rel_dom"/>
    <property type="match status" value="1"/>
</dbReference>
<dbReference type="EMBL" id="ABWP01000003">
    <property type="protein sequence ID" value="EEA86299.1"/>
    <property type="molecule type" value="Genomic_DNA"/>
</dbReference>
<protein>
    <submittedName>
        <fullName evidence="6">Helicase C-terminal domain protein</fullName>
    </submittedName>
</protein>
<proteinExistence type="predicted"/>
<reference evidence="6 7" key="2">
    <citation type="submission" date="2008-10" db="EMBL/GenBank/DDBJ databases">
        <title>Draft genome sequence of Clostridium hiranonis (DSM 13275).</title>
        <authorList>
            <person name="Sudarsanam P."/>
            <person name="Ley R."/>
            <person name="Guruge J."/>
            <person name="Turnbaugh P.J."/>
            <person name="Mahowald M."/>
            <person name="Liep D."/>
            <person name="Gordon J."/>
        </authorList>
    </citation>
    <scope>NUCLEOTIDE SEQUENCE [LARGE SCALE GENOMIC DNA]</scope>
    <source>
        <strain evidence="6 7">DSM 13275</strain>
    </source>
</reference>
<feature type="domain" description="Helicase ATP-binding" evidence="4">
    <location>
        <begin position="169"/>
        <end position="326"/>
    </location>
</feature>
<dbReference type="InterPro" id="IPR014001">
    <property type="entry name" value="Helicase_ATP-bd"/>
</dbReference>
<dbReference type="SMART" id="SM00487">
    <property type="entry name" value="DEXDc"/>
    <property type="match status" value="1"/>
</dbReference>
<dbReference type="PROSITE" id="PS51192">
    <property type="entry name" value="HELICASE_ATP_BIND_1"/>
    <property type="match status" value="1"/>
</dbReference>
<feature type="domain" description="Helicase C-terminal" evidence="5">
    <location>
        <begin position="466"/>
        <end position="650"/>
    </location>
</feature>
<evidence type="ECO:0000313" key="7">
    <source>
        <dbReference type="Proteomes" id="UP000003178"/>
    </source>
</evidence>
<comment type="caution">
    <text evidence="6">The sequence shown here is derived from an EMBL/GenBank/DDBJ whole genome shotgun (WGS) entry which is preliminary data.</text>
</comment>
<dbReference type="SMART" id="SM00490">
    <property type="entry name" value="HELICc"/>
    <property type="match status" value="1"/>
</dbReference>
<dbReference type="InterPro" id="IPR027417">
    <property type="entry name" value="P-loop_NTPase"/>
</dbReference>
<keyword evidence="6" id="KW-0347">Helicase</keyword>
<evidence type="ECO:0000256" key="2">
    <source>
        <dbReference type="SAM" id="Coils"/>
    </source>
</evidence>
<dbReference type="HOGENOM" id="CLU_314431_0_0_9"/>
<dbReference type="SUPFAM" id="SSF52540">
    <property type="entry name" value="P-loop containing nucleoside triphosphate hydrolases"/>
    <property type="match status" value="1"/>
</dbReference>
<evidence type="ECO:0000313" key="6">
    <source>
        <dbReference type="EMBL" id="EEA86299.1"/>
    </source>
</evidence>
<dbReference type="OrthoDB" id="9814088at2"/>
<feature type="coiled-coil region" evidence="2">
    <location>
        <begin position="38"/>
        <end position="65"/>
    </location>
</feature>
<dbReference type="eggNOG" id="COG0553">
    <property type="taxonomic scope" value="Bacteria"/>
</dbReference>
<keyword evidence="2" id="KW-0175">Coiled coil</keyword>
<keyword evidence="7" id="KW-1185">Reference proteome</keyword>
<organism evidence="6 7">
    <name type="scientific">Peptacetobacter hiranonis (strain DSM 13275 / JCM 10541 / KCTC 15199 / TO-931)</name>
    <name type="common">Clostridium hiranonis</name>
    <dbReference type="NCBI Taxonomy" id="500633"/>
    <lineage>
        <taxon>Bacteria</taxon>
        <taxon>Bacillati</taxon>
        <taxon>Bacillota</taxon>
        <taxon>Clostridia</taxon>
        <taxon>Peptostreptococcales</taxon>
        <taxon>Peptostreptococcaceae</taxon>
        <taxon>Peptacetobacter</taxon>
    </lineage>
</organism>
<accession>B6FW21</accession>